<evidence type="ECO:0000259" key="1">
    <source>
        <dbReference type="Pfam" id="PF01494"/>
    </source>
</evidence>
<sequence length="382" mass="40537">MIETWDVVVVGGGPAGSAAALRVKQLRPEARVLLVDKADFPRDKACGDGIAAHGREELDLLGLPGVIDDYRPARRLSVVSPGGARVLATVARPNHVVPRKVFDARLVEAARARGVEVRRGRVRELTAQADHVLLDGRVAARTVVGADGANSVVRRLAGLPPTPDRHTAIAVRGYADVPADDDVQFIAMQKDGWPAYAWSFPIGDGTANVGFGMTLPRLHATGRPGREVLHGRLAELLPDLPARDLRAHHLPMSPGRPVPGAGRVLLAGDAASLINPLTGEGIYYALLSGRLAGEAAVEAAGAPLAAYRRKLRRALGRHLRTTDMLSRAAQSPGFIDAAIGTAARRREVFDLMVDVGLGAGTVPAPLAAAIARRWLWNALRRA</sequence>
<keyword evidence="3" id="KW-1185">Reference proteome</keyword>
<dbReference type="InterPro" id="IPR036188">
    <property type="entry name" value="FAD/NAD-bd_sf"/>
</dbReference>
<organism evidence="2 3">
    <name type="scientific">Planotetraspora thailandica</name>
    <dbReference type="NCBI Taxonomy" id="487172"/>
    <lineage>
        <taxon>Bacteria</taxon>
        <taxon>Bacillati</taxon>
        <taxon>Actinomycetota</taxon>
        <taxon>Actinomycetes</taxon>
        <taxon>Streptosporangiales</taxon>
        <taxon>Streptosporangiaceae</taxon>
        <taxon>Planotetraspora</taxon>
    </lineage>
</organism>
<proteinExistence type="predicted"/>
<evidence type="ECO:0000313" key="3">
    <source>
        <dbReference type="Proteomes" id="UP000605992"/>
    </source>
</evidence>
<dbReference type="GO" id="GO:0016628">
    <property type="term" value="F:oxidoreductase activity, acting on the CH-CH group of donors, NAD or NADP as acceptor"/>
    <property type="evidence" value="ECO:0007669"/>
    <property type="project" value="InterPro"/>
</dbReference>
<name>A0A8J3V217_9ACTN</name>
<dbReference type="InterPro" id="IPR002938">
    <property type="entry name" value="FAD-bd"/>
</dbReference>
<dbReference type="AlphaFoldDB" id="A0A8J3V217"/>
<protein>
    <submittedName>
        <fullName evidence="2">Geranylgeranyl hydrogenase BchP</fullName>
    </submittedName>
</protein>
<dbReference type="Pfam" id="PF01494">
    <property type="entry name" value="FAD_binding_3"/>
    <property type="match status" value="1"/>
</dbReference>
<gene>
    <name evidence="2" type="ORF">Pth03_42660</name>
</gene>
<dbReference type="PRINTS" id="PR00420">
    <property type="entry name" value="RNGMNOXGNASE"/>
</dbReference>
<dbReference type="Proteomes" id="UP000605992">
    <property type="component" value="Unassembled WGS sequence"/>
</dbReference>
<reference evidence="2" key="1">
    <citation type="submission" date="2021-01" db="EMBL/GenBank/DDBJ databases">
        <title>Whole genome shotgun sequence of Planotetraspora thailandica NBRC 104271.</title>
        <authorList>
            <person name="Komaki H."/>
            <person name="Tamura T."/>
        </authorList>
    </citation>
    <scope>NUCLEOTIDE SEQUENCE</scope>
    <source>
        <strain evidence="2">NBRC 104271</strain>
    </source>
</reference>
<feature type="domain" description="FAD-binding" evidence="1">
    <location>
        <begin position="6"/>
        <end position="181"/>
    </location>
</feature>
<comment type="caution">
    <text evidence="2">The sequence shown here is derived from an EMBL/GenBank/DDBJ whole genome shotgun (WGS) entry which is preliminary data.</text>
</comment>
<dbReference type="PANTHER" id="PTHR42685:SF22">
    <property type="entry name" value="CONDITIONED MEDIUM FACTOR RECEPTOR 1"/>
    <property type="match status" value="1"/>
</dbReference>
<dbReference type="InterPro" id="IPR011777">
    <property type="entry name" value="Geranylgeranyl_Rdtase_fam"/>
</dbReference>
<accession>A0A8J3V217</accession>
<dbReference type="RefSeq" id="WP_239119233.1">
    <property type="nucleotide sequence ID" value="NZ_BOOR01000031.1"/>
</dbReference>
<dbReference type="SUPFAM" id="SSF51905">
    <property type="entry name" value="FAD/NAD(P)-binding domain"/>
    <property type="match status" value="1"/>
</dbReference>
<dbReference type="NCBIfam" id="TIGR02032">
    <property type="entry name" value="GG-red-SF"/>
    <property type="match status" value="1"/>
</dbReference>
<evidence type="ECO:0000313" key="2">
    <source>
        <dbReference type="EMBL" id="GII55877.1"/>
    </source>
</evidence>
<dbReference type="GO" id="GO:0071949">
    <property type="term" value="F:FAD binding"/>
    <property type="evidence" value="ECO:0007669"/>
    <property type="project" value="InterPro"/>
</dbReference>
<dbReference type="Gene3D" id="3.50.50.60">
    <property type="entry name" value="FAD/NAD(P)-binding domain"/>
    <property type="match status" value="1"/>
</dbReference>
<dbReference type="EMBL" id="BOOR01000031">
    <property type="protein sequence ID" value="GII55877.1"/>
    <property type="molecule type" value="Genomic_DNA"/>
</dbReference>
<dbReference type="InterPro" id="IPR050407">
    <property type="entry name" value="Geranylgeranyl_reductase"/>
</dbReference>
<dbReference type="PANTHER" id="PTHR42685">
    <property type="entry name" value="GERANYLGERANYL DIPHOSPHATE REDUCTASE"/>
    <property type="match status" value="1"/>
</dbReference>